<dbReference type="Proteomes" id="UP000273119">
    <property type="component" value="Unassembled WGS sequence"/>
</dbReference>
<dbReference type="PANTHER" id="PTHR43283:SF7">
    <property type="entry name" value="BETA-LACTAMASE-RELATED DOMAIN-CONTAINING PROTEIN"/>
    <property type="match status" value="1"/>
</dbReference>
<evidence type="ECO:0000313" key="3">
    <source>
        <dbReference type="Proteomes" id="UP000273119"/>
    </source>
</evidence>
<feature type="domain" description="Beta-lactamase-related" evidence="1">
    <location>
        <begin position="37"/>
        <end position="304"/>
    </location>
</feature>
<reference evidence="2 3" key="1">
    <citation type="submission" date="2018-07" db="EMBL/GenBank/DDBJ databases">
        <title>Arthrobacter sp. nov., isolated from raw cow's milk with high bacterial count.</title>
        <authorList>
            <person name="Hahne J."/>
            <person name="Isele D."/>
            <person name="Lipski A."/>
        </authorList>
    </citation>
    <scope>NUCLEOTIDE SEQUENCE [LARGE SCALE GENOMIC DNA]</scope>
    <source>
        <strain evidence="2 3">JZ R-183</strain>
    </source>
</reference>
<sequence>MTLLPRKSARSQGVHEQGIVDFLDAIAGSGIELHGFMLLKHGAVVAQTSWAPYERDAPHLLYSLSKSFLSVAAGIAESEGLLSMQDCLADRLPEAADYGEATIADALRMSVGHLFDPVLDPSQDNTDVSDAALRRMLRSYAPERAPGEVFTYDQLATFAVAKIIEDASGTSLMEYLRPRILDPIGATEARWYGGEQNFGFSGLYLRTESIAAFGQLLLQRGEWQGRQLIPRDWLAAATSIQMPNDSAHRFPPGQPVDSFSAGGYGYQFWINPQGYLAGGAYGQTCLVLPQLDAVVAITASTEAGQRVLEHVWTHLLPALAGGGEREPDHSDSLAARLANLSVPAPIAGLPEAARTKALATLGMLAAAVTALRGEAADARWPQIAAGAAQRAEEAMAVALASRSAAAPLAPPELHDVGQVVFERKLTASAAPDVRFGALGALDLPELTQVRLLGSDLELTLGGQPSTLPVGSSDWRRGEVGGDLPIPFATRGGWSPEGRFEAELRMVETPHVGYLSLDPGTASFTFTWREPTLMGRDLSGYRI</sequence>
<dbReference type="RefSeq" id="WP_121485608.1">
    <property type="nucleotide sequence ID" value="NZ_QQXL01000006.1"/>
</dbReference>
<dbReference type="InterPro" id="IPR012338">
    <property type="entry name" value="Beta-lactam/transpept-like"/>
</dbReference>
<dbReference type="SUPFAM" id="SSF56601">
    <property type="entry name" value="beta-lactamase/transpeptidase-like"/>
    <property type="match status" value="1"/>
</dbReference>
<comment type="caution">
    <text evidence="2">The sequence shown here is derived from an EMBL/GenBank/DDBJ whole genome shotgun (WGS) entry which is preliminary data.</text>
</comment>
<dbReference type="PANTHER" id="PTHR43283">
    <property type="entry name" value="BETA-LACTAMASE-RELATED"/>
    <property type="match status" value="1"/>
</dbReference>
<dbReference type="Pfam" id="PF00144">
    <property type="entry name" value="Beta-lactamase"/>
    <property type="match status" value="1"/>
</dbReference>
<name>A0A496PHH5_9MICC</name>
<proteinExistence type="predicted"/>
<dbReference type="InterPro" id="IPR050789">
    <property type="entry name" value="Diverse_Enzym_Activities"/>
</dbReference>
<gene>
    <name evidence="2" type="ORF">DWQ67_10760</name>
</gene>
<dbReference type="AlphaFoldDB" id="A0A496PHH5"/>
<accession>A0A496PHH5</accession>
<protein>
    <recommendedName>
        <fullName evidence="1">Beta-lactamase-related domain-containing protein</fullName>
    </recommendedName>
</protein>
<evidence type="ECO:0000313" key="2">
    <source>
        <dbReference type="EMBL" id="RKW69937.1"/>
    </source>
</evidence>
<keyword evidence="3" id="KW-1185">Reference proteome</keyword>
<evidence type="ECO:0000259" key="1">
    <source>
        <dbReference type="Pfam" id="PF00144"/>
    </source>
</evidence>
<dbReference type="Gene3D" id="3.40.710.10">
    <property type="entry name" value="DD-peptidase/beta-lactamase superfamily"/>
    <property type="match status" value="1"/>
</dbReference>
<dbReference type="InterPro" id="IPR001466">
    <property type="entry name" value="Beta-lactam-related"/>
</dbReference>
<organism evidence="2 3">
    <name type="scientific">Galactobacter caseinivorans</name>
    <dbReference type="NCBI Taxonomy" id="2676123"/>
    <lineage>
        <taxon>Bacteria</taxon>
        <taxon>Bacillati</taxon>
        <taxon>Actinomycetota</taxon>
        <taxon>Actinomycetes</taxon>
        <taxon>Micrococcales</taxon>
        <taxon>Micrococcaceae</taxon>
        <taxon>Galactobacter</taxon>
    </lineage>
</organism>
<dbReference type="EMBL" id="QQXL01000006">
    <property type="protein sequence ID" value="RKW69937.1"/>
    <property type="molecule type" value="Genomic_DNA"/>
</dbReference>